<keyword evidence="2" id="KW-0479">Metal-binding</keyword>
<accession>A0A5Q3S1D3</accession>
<dbReference type="PANTHER" id="PTHR33693:SF1">
    <property type="entry name" value="TYPE-4 URACIL-DNA GLYCOSYLASE"/>
    <property type="match status" value="1"/>
</dbReference>
<name>A0A5Q3S1D3_9NEIS</name>
<dbReference type="GO" id="GO:0097506">
    <property type="term" value="F:deaminated base DNA N-glycosylase activity"/>
    <property type="evidence" value="ECO:0007669"/>
    <property type="project" value="UniProtKB-ARBA"/>
</dbReference>
<dbReference type="GO" id="GO:0051539">
    <property type="term" value="F:4 iron, 4 sulfur cluster binding"/>
    <property type="evidence" value="ECO:0007669"/>
    <property type="project" value="UniProtKB-KW"/>
</dbReference>
<feature type="region of interest" description="Disordered" evidence="8">
    <location>
        <begin position="95"/>
        <end position="116"/>
    </location>
</feature>
<evidence type="ECO:0000256" key="7">
    <source>
        <dbReference type="ARBA" id="ARBA00023204"/>
    </source>
</evidence>
<keyword evidence="5" id="KW-0408">Iron</keyword>
<evidence type="ECO:0000256" key="4">
    <source>
        <dbReference type="ARBA" id="ARBA00022801"/>
    </source>
</evidence>
<evidence type="ECO:0000256" key="3">
    <source>
        <dbReference type="ARBA" id="ARBA00022763"/>
    </source>
</evidence>
<dbReference type="GO" id="GO:0006281">
    <property type="term" value="P:DNA repair"/>
    <property type="evidence" value="ECO:0007669"/>
    <property type="project" value="UniProtKB-KW"/>
</dbReference>
<dbReference type="SUPFAM" id="SSF52141">
    <property type="entry name" value="Uracil-DNA glycosylase-like"/>
    <property type="match status" value="1"/>
</dbReference>
<keyword evidence="7" id="KW-0234">DNA repair</keyword>
<dbReference type="AlphaFoldDB" id="A0A5Q3S1D3"/>
<dbReference type="InterPro" id="IPR036895">
    <property type="entry name" value="Uracil-DNA_glycosylase-like_sf"/>
</dbReference>
<organism evidence="9 10">
    <name type="scientific">Neisseria brasiliensis</name>
    <dbReference type="NCBI Taxonomy" id="2666100"/>
    <lineage>
        <taxon>Bacteria</taxon>
        <taxon>Pseudomonadati</taxon>
        <taxon>Pseudomonadota</taxon>
        <taxon>Betaproteobacteria</taxon>
        <taxon>Neisseriales</taxon>
        <taxon>Neisseriaceae</taxon>
        <taxon>Neisseria</taxon>
    </lineage>
</organism>
<sequence>MLSSRYLHLHEALGLGPMWLNQQARVRPSETAGGNVRSLPNARAQAAAQPIAEAVRSLSPAAHHARLAAAALVNEKKHAPIAPPAATPAQLRANVENPAESPTAQENQTLVSDGLPPLQIDVRPSEIMVVSICPSTEDSAANQLFSGSVGVLLDNMLAAIDLQPQQAHKTCWVKSAPISNANPSDAQIEAAADELAKELAQSQAKAVLFLGQIFEHENQRTLMQTVCGERPYFVIPHPARLLRQTHLKAQAWAELKKLKRLLHA</sequence>
<proteinExistence type="predicted"/>
<evidence type="ECO:0000256" key="2">
    <source>
        <dbReference type="ARBA" id="ARBA00022723"/>
    </source>
</evidence>
<keyword evidence="6" id="KW-0411">Iron-sulfur</keyword>
<keyword evidence="4" id="KW-0378">Hydrolase</keyword>
<evidence type="ECO:0000256" key="8">
    <source>
        <dbReference type="SAM" id="MobiDB-lite"/>
    </source>
</evidence>
<evidence type="ECO:0000256" key="6">
    <source>
        <dbReference type="ARBA" id="ARBA00023014"/>
    </source>
</evidence>
<gene>
    <name evidence="9" type="ORF">GJU80_04935</name>
</gene>
<dbReference type="Pfam" id="PF03167">
    <property type="entry name" value="UDG"/>
    <property type="match status" value="1"/>
</dbReference>
<keyword evidence="1" id="KW-0004">4Fe-4S</keyword>
<protein>
    <submittedName>
        <fullName evidence="9">Uracil-DNA glycosylase</fullName>
    </submittedName>
</protein>
<evidence type="ECO:0000313" key="10">
    <source>
        <dbReference type="Proteomes" id="UP000486297"/>
    </source>
</evidence>
<dbReference type="PANTHER" id="PTHR33693">
    <property type="entry name" value="TYPE-5 URACIL-DNA GLYCOSYLASE"/>
    <property type="match status" value="1"/>
</dbReference>
<dbReference type="Proteomes" id="UP000486297">
    <property type="component" value="Unassembled WGS sequence"/>
</dbReference>
<dbReference type="InterPro" id="IPR005122">
    <property type="entry name" value="Uracil-DNA_glycosylase-like"/>
</dbReference>
<keyword evidence="10" id="KW-1185">Reference proteome</keyword>
<dbReference type="Gene3D" id="3.40.470.10">
    <property type="entry name" value="Uracil-DNA glycosylase-like domain"/>
    <property type="match status" value="1"/>
</dbReference>
<evidence type="ECO:0000256" key="5">
    <source>
        <dbReference type="ARBA" id="ARBA00023004"/>
    </source>
</evidence>
<dbReference type="GO" id="GO:0046872">
    <property type="term" value="F:metal ion binding"/>
    <property type="evidence" value="ECO:0007669"/>
    <property type="project" value="UniProtKB-KW"/>
</dbReference>
<comment type="caution">
    <text evidence="9">The sequence shown here is derived from an EMBL/GenBank/DDBJ whole genome shotgun (WGS) entry which is preliminary data.</text>
</comment>
<dbReference type="RefSeq" id="WP_095502175.1">
    <property type="nucleotide sequence ID" value="NZ_CP046027.1"/>
</dbReference>
<reference evidence="9" key="1">
    <citation type="journal article" name="Emerg. Infect. Dis.">
        <title>Two cases of a newly characterized neisseria species.</title>
        <authorList>
            <person name="Mustapha M."/>
            <person name="Lemos A.P.S."/>
            <person name="Harrison L.H."/>
            <person name="Vantyne D."/>
            <person name="Sacchi C.T."/>
        </authorList>
    </citation>
    <scope>NUCLEOTIDE SEQUENCE</scope>
    <source>
        <strain evidence="9">N.95.16</strain>
    </source>
</reference>
<dbReference type="EMBL" id="WJXO01000001">
    <property type="protein sequence ID" value="MRN37850.1"/>
    <property type="molecule type" value="Genomic_DNA"/>
</dbReference>
<evidence type="ECO:0000313" key="9">
    <source>
        <dbReference type="EMBL" id="MRN37850.1"/>
    </source>
</evidence>
<feature type="compositionally biased region" description="Polar residues" evidence="8">
    <location>
        <begin position="100"/>
        <end position="111"/>
    </location>
</feature>
<keyword evidence="3" id="KW-0227">DNA damage</keyword>
<dbReference type="InterPro" id="IPR051536">
    <property type="entry name" value="UDG_Type-4/5"/>
</dbReference>
<evidence type="ECO:0000256" key="1">
    <source>
        <dbReference type="ARBA" id="ARBA00022485"/>
    </source>
</evidence>